<comment type="caution">
    <text evidence="2">The sequence shown here is derived from an EMBL/GenBank/DDBJ whole genome shotgun (WGS) entry which is preliminary data.</text>
</comment>
<accession>A0A8J7DEQ3</accession>
<keyword evidence="2" id="KW-0378">Hydrolase</keyword>
<gene>
    <name evidence="2" type="ORF">IQ241_22155</name>
</gene>
<reference evidence="2" key="1">
    <citation type="submission" date="2020-10" db="EMBL/GenBank/DDBJ databases">
        <authorList>
            <person name="Castelo-Branco R."/>
            <person name="Eusebio N."/>
            <person name="Adriana R."/>
            <person name="Vieira A."/>
            <person name="Brugerolle De Fraissinette N."/>
            <person name="Rezende De Castro R."/>
            <person name="Schneider M.P."/>
            <person name="Vasconcelos V."/>
            <person name="Leao P.N."/>
        </authorList>
    </citation>
    <scope>NUCLEOTIDE SEQUENCE</scope>
    <source>
        <strain evidence="2">LEGE 07310</strain>
    </source>
</reference>
<dbReference type="EMBL" id="JADEXG010000075">
    <property type="protein sequence ID" value="MBE9079958.1"/>
    <property type="molecule type" value="Genomic_DNA"/>
</dbReference>
<protein>
    <submittedName>
        <fullName evidence="2">Alpha/beta hydrolase</fullName>
    </submittedName>
</protein>
<evidence type="ECO:0000313" key="2">
    <source>
        <dbReference type="EMBL" id="MBE9079958.1"/>
    </source>
</evidence>
<feature type="domain" description="Serine aminopeptidase S33" evidence="1">
    <location>
        <begin position="50"/>
        <end position="112"/>
    </location>
</feature>
<dbReference type="Gene3D" id="3.40.50.1820">
    <property type="entry name" value="alpha/beta hydrolase"/>
    <property type="match status" value="1"/>
</dbReference>
<evidence type="ECO:0000313" key="3">
    <source>
        <dbReference type="Proteomes" id="UP000636505"/>
    </source>
</evidence>
<evidence type="ECO:0000259" key="1">
    <source>
        <dbReference type="Pfam" id="PF12146"/>
    </source>
</evidence>
<name>A0A8J7DEQ3_9CYAN</name>
<sequence>MTQPDYILYAQHGWADTHRDIAALTQSVASPRAHRVTPNLGFINTWLRMAPLVDAVDAIATQTHHLYPDIPIRIIGHSMGGLIWLEVLKRHPDWWPQVESLILIGSPVSGSDLSRTLDPFQWGIGIAKDLGQNRRPLAEKIAAAIPTLTIVGDVGNASDGIVPIACSQFHRARCITLKGIYHDALKCHPEVAAAIRHYWAQPQSFRLPPAVSLTERDRTG</sequence>
<dbReference type="SUPFAM" id="SSF53474">
    <property type="entry name" value="alpha/beta-Hydrolases"/>
    <property type="match status" value="1"/>
</dbReference>
<dbReference type="PANTHER" id="PTHR37946:SF1">
    <property type="entry name" value="SLL1969 PROTEIN"/>
    <property type="match status" value="1"/>
</dbReference>
<organism evidence="2 3">
    <name type="scientific">Vasconcelosia minhoensis LEGE 07310</name>
    <dbReference type="NCBI Taxonomy" id="915328"/>
    <lineage>
        <taxon>Bacteria</taxon>
        <taxon>Bacillati</taxon>
        <taxon>Cyanobacteriota</taxon>
        <taxon>Cyanophyceae</taxon>
        <taxon>Nodosilineales</taxon>
        <taxon>Cymatolegaceae</taxon>
        <taxon>Vasconcelosia</taxon>
        <taxon>Vasconcelosia minhoensis</taxon>
    </lineage>
</organism>
<dbReference type="Proteomes" id="UP000636505">
    <property type="component" value="Unassembled WGS sequence"/>
</dbReference>
<dbReference type="Pfam" id="PF12146">
    <property type="entry name" value="Hydrolase_4"/>
    <property type="match status" value="1"/>
</dbReference>
<dbReference type="InterPro" id="IPR029058">
    <property type="entry name" value="AB_hydrolase_fold"/>
</dbReference>
<dbReference type="PANTHER" id="PTHR37946">
    <property type="entry name" value="SLL1969 PROTEIN"/>
    <property type="match status" value="1"/>
</dbReference>
<proteinExistence type="predicted"/>
<keyword evidence="3" id="KW-1185">Reference proteome</keyword>
<dbReference type="GO" id="GO:0016787">
    <property type="term" value="F:hydrolase activity"/>
    <property type="evidence" value="ECO:0007669"/>
    <property type="project" value="UniProtKB-KW"/>
</dbReference>
<dbReference type="AlphaFoldDB" id="A0A8J7DEQ3"/>
<dbReference type="InterPro" id="IPR022742">
    <property type="entry name" value="Hydrolase_4"/>
</dbReference>